<gene>
    <name evidence="8" type="ORF">K461DRAFT_294453</name>
</gene>
<evidence type="ECO:0000256" key="5">
    <source>
        <dbReference type="ARBA" id="ARBA00038359"/>
    </source>
</evidence>
<dbReference type="InterPro" id="IPR052337">
    <property type="entry name" value="SAT4-like"/>
</dbReference>
<evidence type="ECO:0000256" key="2">
    <source>
        <dbReference type="ARBA" id="ARBA00022692"/>
    </source>
</evidence>
<evidence type="ECO:0000256" key="3">
    <source>
        <dbReference type="ARBA" id="ARBA00022989"/>
    </source>
</evidence>
<evidence type="ECO:0000256" key="4">
    <source>
        <dbReference type="ARBA" id="ARBA00023136"/>
    </source>
</evidence>
<feature type="transmembrane region" description="Helical" evidence="6">
    <location>
        <begin position="98"/>
        <end position="117"/>
    </location>
</feature>
<proteinExistence type="inferred from homology"/>
<comment type="caution">
    <text evidence="8">The sequence shown here is derived from an EMBL/GenBank/DDBJ whole genome shotgun (WGS) entry which is preliminary data.</text>
</comment>
<reference evidence="8" key="1">
    <citation type="journal article" date="2020" name="Stud. Mycol.">
        <title>101 Dothideomycetes genomes: a test case for predicting lifestyles and emergence of pathogens.</title>
        <authorList>
            <person name="Haridas S."/>
            <person name="Albert R."/>
            <person name="Binder M."/>
            <person name="Bloem J."/>
            <person name="Labutti K."/>
            <person name="Salamov A."/>
            <person name="Andreopoulos B."/>
            <person name="Baker S."/>
            <person name="Barry K."/>
            <person name="Bills G."/>
            <person name="Bluhm B."/>
            <person name="Cannon C."/>
            <person name="Castanera R."/>
            <person name="Culley D."/>
            <person name="Daum C."/>
            <person name="Ezra D."/>
            <person name="Gonzalez J."/>
            <person name="Henrissat B."/>
            <person name="Kuo A."/>
            <person name="Liang C."/>
            <person name="Lipzen A."/>
            <person name="Lutzoni F."/>
            <person name="Magnuson J."/>
            <person name="Mondo S."/>
            <person name="Nolan M."/>
            <person name="Ohm R."/>
            <person name="Pangilinan J."/>
            <person name="Park H.-J."/>
            <person name="Ramirez L."/>
            <person name="Alfaro M."/>
            <person name="Sun H."/>
            <person name="Tritt A."/>
            <person name="Yoshinaga Y."/>
            <person name="Zwiers L.-H."/>
            <person name="Turgeon B."/>
            <person name="Goodwin S."/>
            <person name="Spatafora J."/>
            <person name="Crous P."/>
            <person name="Grigoriev I."/>
        </authorList>
    </citation>
    <scope>NUCLEOTIDE SEQUENCE</scope>
    <source>
        <strain evidence="8">CBS 260.36</strain>
    </source>
</reference>
<keyword evidence="3 6" id="KW-1133">Transmembrane helix</keyword>
<protein>
    <recommendedName>
        <fullName evidence="7">Rhodopsin domain-containing protein</fullName>
    </recommendedName>
</protein>
<evidence type="ECO:0000259" key="7">
    <source>
        <dbReference type="Pfam" id="PF20684"/>
    </source>
</evidence>
<organism evidence="8 9">
    <name type="scientific">Myriangium duriaei CBS 260.36</name>
    <dbReference type="NCBI Taxonomy" id="1168546"/>
    <lineage>
        <taxon>Eukaryota</taxon>
        <taxon>Fungi</taxon>
        <taxon>Dikarya</taxon>
        <taxon>Ascomycota</taxon>
        <taxon>Pezizomycotina</taxon>
        <taxon>Dothideomycetes</taxon>
        <taxon>Dothideomycetidae</taxon>
        <taxon>Myriangiales</taxon>
        <taxon>Myriangiaceae</taxon>
        <taxon>Myriangium</taxon>
    </lineage>
</organism>
<dbReference type="PANTHER" id="PTHR33048:SF157">
    <property type="entry name" value="INTEGRAL MEMBRANE PROTEIN"/>
    <property type="match status" value="1"/>
</dbReference>
<comment type="subcellular location">
    <subcellularLocation>
        <location evidence="1">Membrane</location>
        <topology evidence="1">Multi-pass membrane protein</topology>
    </subcellularLocation>
</comment>
<feature type="transmembrane region" description="Helical" evidence="6">
    <location>
        <begin position="6"/>
        <end position="30"/>
    </location>
</feature>
<keyword evidence="9" id="KW-1185">Reference proteome</keyword>
<sequence length="351" mass="38916">MSARSPDGLRAVCCSLMVCSTIAVGLRFYTRKMQQFPLKADDVFALLAVISFITGAACVLRLVDLRLLGYSHADIPPSEFVNKAKQFAALDFSFETTVNFAVAFVKLSALLFYRRLFSSPGTTPTMDRFILTTVIFVILWLLTITILTFLQCGTHLSAYWEGPAAEDKYCKITEPFYLASPLSNLLLECWILILPLPKIIKLRTSLAKRLSVMGVFLLAFVGLGASFARTIITGEVMLGGDQYSINRNRGIASTVCTYLTVLEGGISVVAVNLPTLWYLCTDSFTEPAKHTFRRVISKASLHTDRFHSSSHGSKNARVISSKTSSVSHDEESISTTELVPYRTIQREFESI</sequence>
<evidence type="ECO:0000256" key="6">
    <source>
        <dbReference type="SAM" id="Phobius"/>
    </source>
</evidence>
<dbReference type="Pfam" id="PF20684">
    <property type="entry name" value="Fung_rhodopsin"/>
    <property type="match status" value="1"/>
</dbReference>
<evidence type="ECO:0000256" key="1">
    <source>
        <dbReference type="ARBA" id="ARBA00004141"/>
    </source>
</evidence>
<dbReference type="PANTHER" id="PTHR33048">
    <property type="entry name" value="PTH11-LIKE INTEGRAL MEMBRANE PROTEIN (AFU_ORTHOLOGUE AFUA_5G11245)"/>
    <property type="match status" value="1"/>
</dbReference>
<dbReference type="AlphaFoldDB" id="A0A9P4MIY5"/>
<dbReference type="GO" id="GO:0016020">
    <property type="term" value="C:membrane"/>
    <property type="evidence" value="ECO:0007669"/>
    <property type="project" value="UniProtKB-SubCell"/>
</dbReference>
<dbReference type="EMBL" id="ML996087">
    <property type="protein sequence ID" value="KAF2151544.1"/>
    <property type="molecule type" value="Genomic_DNA"/>
</dbReference>
<keyword evidence="2 6" id="KW-0812">Transmembrane</keyword>
<dbReference type="Proteomes" id="UP000799439">
    <property type="component" value="Unassembled WGS sequence"/>
</dbReference>
<accession>A0A9P4MIY5</accession>
<evidence type="ECO:0000313" key="9">
    <source>
        <dbReference type="Proteomes" id="UP000799439"/>
    </source>
</evidence>
<dbReference type="OrthoDB" id="5393606at2759"/>
<comment type="similarity">
    <text evidence="5">Belongs to the SAT4 family.</text>
</comment>
<feature type="domain" description="Rhodopsin" evidence="7">
    <location>
        <begin position="26"/>
        <end position="280"/>
    </location>
</feature>
<keyword evidence="4 6" id="KW-0472">Membrane</keyword>
<feature type="transmembrane region" description="Helical" evidence="6">
    <location>
        <begin position="209"/>
        <end position="228"/>
    </location>
</feature>
<evidence type="ECO:0000313" key="8">
    <source>
        <dbReference type="EMBL" id="KAF2151544.1"/>
    </source>
</evidence>
<feature type="transmembrane region" description="Helical" evidence="6">
    <location>
        <begin position="129"/>
        <end position="150"/>
    </location>
</feature>
<name>A0A9P4MIY5_9PEZI</name>
<dbReference type="InterPro" id="IPR049326">
    <property type="entry name" value="Rhodopsin_dom_fungi"/>
</dbReference>
<feature type="transmembrane region" description="Helical" evidence="6">
    <location>
        <begin position="42"/>
        <end position="63"/>
    </location>
</feature>